<evidence type="ECO:0000313" key="2">
    <source>
        <dbReference type="Proteomes" id="UP000076512"/>
    </source>
</evidence>
<evidence type="ECO:0000313" key="1">
    <source>
        <dbReference type="EMBL" id="KZM69986.1"/>
    </source>
</evidence>
<name>A0A164J2U1_9NOCA</name>
<sequence length="66" mass="7067">MSAACPACSWPSPMPVSKHGSIRYLRCVCGTWLVAHTGGVSMVADRVKCTETAPSDHLELIPLPED</sequence>
<accession>A0A164J2U1</accession>
<proteinExistence type="predicted"/>
<dbReference type="AlphaFoldDB" id="A0A164J2U1"/>
<comment type="caution">
    <text evidence="1">The sequence shown here is derived from an EMBL/GenBank/DDBJ whole genome shotgun (WGS) entry which is preliminary data.</text>
</comment>
<keyword evidence="2" id="KW-1185">Reference proteome</keyword>
<organism evidence="1 2">
    <name type="scientific">Nocardia terpenica</name>
    <dbReference type="NCBI Taxonomy" id="455432"/>
    <lineage>
        <taxon>Bacteria</taxon>
        <taxon>Bacillati</taxon>
        <taxon>Actinomycetota</taxon>
        <taxon>Actinomycetes</taxon>
        <taxon>Mycobacteriales</taxon>
        <taxon>Nocardiaceae</taxon>
        <taxon>Nocardia</taxon>
    </lineage>
</organism>
<dbReference type="EMBL" id="LWGR01000016">
    <property type="protein sequence ID" value="KZM69986.1"/>
    <property type="molecule type" value="Genomic_DNA"/>
</dbReference>
<reference evidence="1 2" key="1">
    <citation type="submission" date="2016-04" db="EMBL/GenBank/DDBJ databases">
        <authorList>
            <person name="Evans L.H."/>
            <person name="Alamgir A."/>
            <person name="Owens N."/>
            <person name="Weber N.D."/>
            <person name="Virtaneva K."/>
            <person name="Barbian K."/>
            <person name="Babar A."/>
            <person name="Rosenke K."/>
        </authorList>
    </citation>
    <scope>NUCLEOTIDE SEQUENCE [LARGE SCALE GENOMIC DNA]</scope>
    <source>
        <strain evidence="1 2">IFM 0406</strain>
    </source>
</reference>
<gene>
    <name evidence="1" type="ORF">AWN90_05150</name>
</gene>
<dbReference type="Proteomes" id="UP000076512">
    <property type="component" value="Unassembled WGS sequence"/>
</dbReference>
<protein>
    <submittedName>
        <fullName evidence="1">Uncharacterized protein</fullName>
    </submittedName>
</protein>